<dbReference type="RefSeq" id="WP_179389582.1">
    <property type="nucleotide sequence ID" value="NZ_JACBYQ010000002.1"/>
</dbReference>
<dbReference type="EMBL" id="JACBYQ010000002">
    <property type="protein sequence ID" value="NYE95851.1"/>
    <property type="molecule type" value="Genomic_DNA"/>
</dbReference>
<evidence type="ECO:0000313" key="2">
    <source>
        <dbReference type="EMBL" id="NYE95851.1"/>
    </source>
</evidence>
<dbReference type="Gene3D" id="1.20.120.450">
    <property type="entry name" value="dinb family like domain"/>
    <property type="match status" value="1"/>
</dbReference>
<sequence length="172" mass="19023">MNTAELLTDAFNRIDEEVRDVLNGLATQTMNTQPAAERRERSNSISWLIWHLSRVQDDHLAGVVGTEQLWTQGGFAERAGLPLSPRDTGYGHNPDEAASVVFEGPQLLAKYHAAVHEMTLDFIKNLSDQDLDRVVDQRWNPPVTLGVRLVSVLSDCSQHVGQAAYAKGMLSS</sequence>
<dbReference type="NCBIfam" id="NF047843">
    <property type="entry name" value="MST_Rv0443"/>
    <property type="match status" value="1"/>
</dbReference>
<organism evidence="2 3">
    <name type="scientific">Psychromicrobium silvestre</name>
    <dbReference type="NCBI Taxonomy" id="1645614"/>
    <lineage>
        <taxon>Bacteria</taxon>
        <taxon>Bacillati</taxon>
        <taxon>Actinomycetota</taxon>
        <taxon>Actinomycetes</taxon>
        <taxon>Micrococcales</taxon>
        <taxon>Micrococcaceae</taxon>
        <taxon>Psychromicrobium</taxon>
    </lineage>
</organism>
<evidence type="ECO:0000313" key="3">
    <source>
        <dbReference type="Proteomes" id="UP000521748"/>
    </source>
</evidence>
<protein>
    <submittedName>
        <fullName evidence="2">Putative damage-inducible protein DinB</fullName>
    </submittedName>
</protein>
<comment type="caution">
    <text evidence="2">The sequence shown here is derived from an EMBL/GenBank/DDBJ whole genome shotgun (WGS) entry which is preliminary data.</text>
</comment>
<dbReference type="Pfam" id="PF12867">
    <property type="entry name" value="DinB_2"/>
    <property type="match status" value="1"/>
</dbReference>
<dbReference type="SUPFAM" id="SSF109854">
    <property type="entry name" value="DinB/YfiT-like putative metalloenzymes"/>
    <property type="match status" value="1"/>
</dbReference>
<keyword evidence="3" id="KW-1185">Reference proteome</keyword>
<accession>A0A7Y9LUK0</accession>
<name>A0A7Y9LUK0_9MICC</name>
<dbReference type="Proteomes" id="UP000521748">
    <property type="component" value="Unassembled WGS sequence"/>
</dbReference>
<dbReference type="AlphaFoldDB" id="A0A7Y9LUK0"/>
<reference evidence="2 3" key="1">
    <citation type="submission" date="2020-07" db="EMBL/GenBank/DDBJ databases">
        <title>Sequencing the genomes of 1000 actinobacteria strains.</title>
        <authorList>
            <person name="Klenk H.-P."/>
        </authorList>
    </citation>
    <scope>NUCLEOTIDE SEQUENCE [LARGE SCALE GENOMIC DNA]</scope>
    <source>
        <strain evidence="2 3">DSM 102047</strain>
    </source>
</reference>
<gene>
    <name evidence="2" type="ORF">FHU41_002101</name>
</gene>
<dbReference type="InterPro" id="IPR024775">
    <property type="entry name" value="DinB-like"/>
</dbReference>
<dbReference type="InterPro" id="IPR034660">
    <property type="entry name" value="DinB/YfiT-like"/>
</dbReference>
<proteinExistence type="predicted"/>
<evidence type="ECO:0000259" key="1">
    <source>
        <dbReference type="Pfam" id="PF12867"/>
    </source>
</evidence>
<feature type="domain" description="DinB-like" evidence="1">
    <location>
        <begin position="14"/>
        <end position="163"/>
    </location>
</feature>